<dbReference type="Proteomes" id="UP000438429">
    <property type="component" value="Unassembled WGS sequence"/>
</dbReference>
<gene>
    <name evidence="1" type="ORF">F2P81_019606</name>
</gene>
<evidence type="ECO:0000313" key="2">
    <source>
        <dbReference type="Proteomes" id="UP000438429"/>
    </source>
</evidence>
<accession>A0A6A4S7K4</accession>
<sequence>MVCVRHTTPLHESDTRKCVGGGEKRDVDDDVKTYDEVERPHRCHGSRGGGNEVAPTARFVHYHTSSSTFRLRGSSVRYGTVLLSSGNTPFMTLLLLSFNIGIISAKIAIASHTTETFSDSQGLARTWVSGGQREAGTKRREWKKKKEREDEERLCERGEEIGRSRVESTLKFDSELILTLKLALAAGNLCHFESFAARHVLMDGINDGYLNARVNDGGLGDMTSLD</sequence>
<protein>
    <submittedName>
        <fullName evidence="1">Uncharacterized protein</fullName>
    </submittedName>
</protein>
<dbReference type="AlphaFoldDB" id="A0A6A4S7K4"/>
<dbReference type="EMBL" id="VEVO01000017">
    <property type="protein sequence ID" value="KAF0028519.1"/>
    <property type="molecule type" value="Genomic_DNA"/>
</dbReference>
<reference evidence="1 2" key="1">
    <citation type="submission" date="2019-06" db="EMBL/GenBank/DDBJ databases">
        <title>Draft genomes of female and male turbot (Scophthalmus maximus).</title>
        <authorList>
            <person name="Xu H."/>
            <person name="Xu X.-W."/>
            <person name="Shao C."/>
            <person name="Chen S."/>
        </authorList>
    </citation>
    <scope>NUCLEOTIDE SEQUENCE [LARGE SCALE GENOMIC DNA]</scope>
    <source>
        <strain evidence="1">Ysfricsl-2016a</strain>
        <tissue evidence="1">Blood</tissue>
    </source>
</reference>
<evidence type="ECO:0000313" key="1">
    <source>
        <dbReference type="EMBL" id="KAF0028519.1"/>
    </source>
</evidence>
<proteinExistence type="predicted"/>
<organism evidence="1 2">
    <name type="scientific">Scophthalmus maximus</name>
    <name type="common">Turbot</name>
    <name type="synonym">Psetta maxima</name>
    <dbReference type="NCBI Taxonomy" id="52904"/>
    <lineage>
        <taxon>Eukaryota</taxon>
        <taxon>Metazoa</taxon>
        <taxon>Chordata</taxon>
        <taxon>Craniata</taxon>
        <taxon>Vertebrata</taxon>
        <taxon>Euteleostomi</taxon>
        <taxon>Actinopterygii</taxon>
        <taxon>Neopterygii</taxon>
        <taxon>Teleostei</taxon>
        <taxon>Neoteleostei</taxon>
        <taxon>Acanthomorphata</taxon>
        <taxon>Carangaria</taxon>
        <taxon>Pleuronectiformes</taxon>
        <taxon>Pleuronectoidei</taxon>
        <taxon>Scophthalmidae</taxon>
        <taxon>Scophthalmus</taxon>
    </lineage>
</organism>
<comment type="caution">
    <text evidence="1">The sequence shown here is derived from an EMBL/GenBank/DDBJ whole genome shotgun (WGS) entry which is preliminary data.</text>
</comment>
<name>A0A6A4S7K4_SCOMX</name>